<feature type="signal peptide" evidence="1">
    <location>
        <begin position="1"/>
        <end position="19"/>
    </location>
</feature>
<keyword evidence="1" id="KW-0732">Signal</keyword>
<dbReference type="InterPro" id="IPR011042">
    <property type="entry name" value="6-blade_b-propeller_TolB-like"/>
</dbReference>
<accession>A0ABR0E8P1</accession>
<dbReference type="Pfam" id="PF07676">
    <property type="entry name" value="PD40"/>
    <property type="match status" value="3"/>
</dbReference>
<dbReference type="PANTHER" id="PTHR32161:SF8">
    <property type="entry name" value="DPP6 N-TERMINAL DOMAIN-LIKE PROTEIN"/>
    <property type="match status" value="1"/>
</dbReference>
<dbReference type="EMBL" id="JAXOVC010000008">
    <property type="protein sequence ID" value="KAK4497791.1"/>
    <property type="molecule type" value="Genomic_DNA"/>
</dbReference>
<evidence type="ECO:0000313" key="2">
    <source>
        <dbReference type="EMBL" id="KAK4497791.1"/>
    </source>
</evidence>
<name>A0ABR0E8P1_ZASCE</name>
<evidence type="ECO:0008006" key="4">
    <source>
        <dbReference type="Google" id="ProtNLM"/>
    </source>
</evidence>
<proteinExistence type="predicted"/>
<organism evidence="2 3">
    <name type="scientific">Zasmidium cellare</name>
    <name type="common">Wine cellar mold</name>
    <name type="synonym">Racodium cellare</name>
    <dbReference type="NCBI Taxonomy" id="395010"/>
    <lineage>
        <taxon>Eukaryota</taxon>
        <taxon>Fungi</taxon>
        <taxon>Dikarya</taxon>
        <taxon>Ascomycota</taxon>
        <taxon>Pezizomycotina</taxon>
        <taxon>Dothideomycetes</taxon>
        <taxon>Dothideomycetidae</taxon>
        <taxon>Mycosphaerellales</taxon>
        <taxon>Mycosphaerellaceae</taxon>
        <taxon>Zasmidium</taxon>
    </lineage>
</organism>
<protein>
    <recommendedName>
        <fullName evidence="4">Tat pathway signal sequence domain-containing protein</fullName>
    </recommendedName>
</protein>
<gene>
    <name evidence="2" type="ORF">PRZ48_010445</name>
</gene>
<dbReference type="Proteomes" id="UP001305779">
    <property type="component" value="Unassembled WGS sequence"/>
</dbReference>
<reference evidence="2 3" key="1">
    <citation type="journal article" date="2023" name="G3 (Bethesda)">
        <title>A chromosome-level genome assembly of Zasmidium syzygii isolated from banana leaves.</title>
        <authorList>
            <person name="van Westerhoven A.C."/>
            <person name="Mehrabi R."/>
            <person name="Talebi R."/>
            <person name="Steentjes M.B.F."/>
            <person name="Corcolon B."/>
            <person name="Chong P.A."/>
            <person name="Kema G.H.J."/>
            <person name="Seidl M.F."/>
        </authorList>
    </citation>
    <scope>NUCLEOTIDE SEQUENCE [LARGE SCALE GENOMIC DNA]</scope>
    <source>
        <strain evidence="2 3">P124</strain>
    </source>
</reference>
<dbReference type="PROSITE" id="PS51257">
    <property type="entry name" value="PROKAR_LIPOPROTEIN"/>
    <property type="match status" value="1"/>
</dbReference>
<sequence length="609" mass="67919">MDCRILAILLGIAACPCNARPQYASSYAFDSLPRIHSARGLPAPGKKGVLLMNRIAPSTSTLYIANADGTDARRLLGNESRYEYHASFSPDGEWVTFTSERNGDGNSDPYRVRTNGSDLQELIATPSVEDAGVLSPDGTQLAYVSTANGYKTNIWVLDIATGVSRNLTNTDTVKGVDWSPDGYFMPSWSPAGDWLAFSSDRNTAWTGHGNGSGWEHTQELSIYVIRPNGSDFRLVAKKDGYCLGSPKWSPSGDRIVYYEMTREYTWNAHRPEDLNSTVSQIVSVDFATGQDRRQETNTSTLKISPQYVNANNIGYLVKGPTDQTGLHYTSANNSIIRSLRSPAWSSDGQKVIYEVTGWTNRPMEKPLYSWDDEWDYRFTDVFPELSQQGKLALTQKQLGNSSIVKMNPDGSELEMVFDVYATNQSDSSLERAEYSAWVYRAASNGTWYEQLTFGSLNAGFPSYSHDGTQLVYRVWGSEYGLRIMNLTDKSVRVLTNNTGVLTSSGNVYDNLRMNYTNFDICTIRPDGTDLKVLTSSGANDAHAVWNYDGQILWSSGEKGFRAEAATYDQTFQPYGQIFAMDDDGSNKRILTDSLWEDSMPLYVRNEFLE</sequence>
<dbReference type="Gene3D" id="2.120.10.30">
    <property type="entry name" value="TolB, C-terminal domain"/>
    <property type="match status" value="3"/>
</dbReference>
<dbReference type="InterPro" id="IPR011659">
    <property type="entry name" value="WD40"/>
</dbReference>
<evidence type="ECO:0000256" key="1">
    <source>
        <dbReference type="SAM" id="SignalP"/>
    </source>
</evidence>
<feature type="chain" id="PRO_5045082137" description="Tat pathway signal sequence domain-containing protein" evidence="1">
    <location>
        <begin position="20"/>
        <end position="609"/>
    </location>
</feature>
<evidence type="ECO:0000313" key="3">
    <source>
        <dbReference type="Proteomes" id="UP001305779"/>
    </source>
</evidence>
<dbReference type="SUPFAM" id="SSF82171">
    <property type="entry name" value="DPP6 N-terminal domain-like"/>
    <property type="match status" value="1"/>
</dbReference>
<comment type="caution">
    <text evidence="2">The sequence shown here is derived from an EMBL/GenBank/DDBJ whole genome shotgun (WGS) entry which is preliminary data.</text>
</comment>
<dbReference type="PANTHER" id="PTHR32161">
    <property type="entry name" value="DPP6 N-TERMINAL DOMAIN-LIKE PROTEIN"/>
    <property type="match status" value="1"/>
</dbReference>
<keyword evidence="3" id="KW-1185">Reference proteome</keyword>